<dbReference type="InterPro" id="IPR011991">
    <property type="entry name" value="ArsR-like_HTH"/>
</dbReference>
<dbReference type="PRINTS" id="PR00778">
    <property type="entry name" value="HTHARSR"/>
</dbReference>
<dbReference type="CDD" id="cd00090">
    <property type="entry name" value="HTH_ARSR"/>
    <property type="match status" value="1"/>
</dbReference>
<dbReference type="EMBL" id="QQSY01000001">
    <property type="protein sequence ID" value="RDI99924.1"/>
    <property type="molecule type" value="Genomic_DNA"/>
</dbReference>
<dbReference type="PANTHER" id="PTHR38600">
    <property type="entry name" value="TRANSCRIPTIONAL REGULATORY PROTEIN"/>
    <property type="match status" value="1"/>
</dbReference>
<sequence>MVESKSLPLDGVFQALTDPTRRAMLRSLAAGERNIGELAAPFDMSLAAASKHVKVLERAGLVRRVIQGRTHVCRLDPAPLAAANEWLRYYEQFWTDRLHALDALLKAEDGASGHPHQRGTPR</sequence>
<dbReference type="Pfam" id="PF12840">
    <property type="entry name" value="HTH_20"/>
    <property type="match status" value="1"/>
</dbReference>
<reference evidence="2 3" key="1">
    <citation type="submission" date="2018-07" db="EMBL/GenBank/DDBJ databases">
        <title>Dyella solisilvae sp. nov., isolated from the pine and broad-leaved mixed forest soil.</title>
        <authorList>
            <person name="Gao Z."/>
            <person name="Qiu L."/>
        </authorList>
    </citation>
    <scope>NUCLEOTIDE SEQUENCE [LARGE SCALE GENOMIC DNA]</scope>
    <source>
        <strain evidence="2 3">DHG54</strain>
    </source>
</reference>
<name>A0A370KB82_9GAMM</name>
<dbReference type="AlphaFoldDB" id="A0A370KB82"/>
<dbReference type="InterPro" id="IPR001845">
    <property type="entry name" value="HTH_ArsR_DNA-bd_dom"/>
</dbReference>
<dbReference type="PROSITE" id="PS50987">
    <property type="entry name" value="HTH_ARSR_2"/>
    <property type="match status" value="1"/>
</dbReference>
<dbReference type="RefSeq" id="WP_114823657.1">
    <property type="nucleotide sequence ID" value="NZ_QQSY01000001.1"/>
</dbReference>
<protein>
    <submittedName>
        <fullName evidence="2">Transcriptional regulator</fullName>
    </submittedName>
</protein>
<comment type="caution">
    <text evidence="2">The sequence shown here is derived from an EMBL/GenBank/DDBJ whole genome shotgun (WGS) entry which is preliminary data.</text>
</comment>
<evidence type="ECO:0000313" key="2">
    <source>
        <dbReference type="EMBL" id="RDI99924.1"/>
    </source>
</evidence>
<proteinExistence type="predicted"/>
<dbReference type="Proteomes" id="UP000254711">
    <property type="component" value="Unassembled WGS sequence"/>
</dbReference>
<feature type="domain" description="HTH arsR-type" evidence="1">
    <location>
        <begin position="1"/>
        <end position="95"/>
    </location>
</feature>
<dbReference type="SUPFAM" id="SSF46785">
    <property type="entry name" value="Winged helix' DNA-binding domain"/>
    <property type="match status" value="1"/>
</dbReference>
<dbReference type="OrthoDB" id="46768at2"/>
<dbReference type="Gene3D" id="1.10.10.10">
    <property type="entry name" value="Winged helix-like DNA-binding domain superfamily/Winged helix DNA-binding domain"/>
    <property type="match status" value="1"/>
</dbReference>
<dbReference type="GO" id="GO:0003700">
    <property type="term" value="F:DNA-binding transcription factor activity"/>
    <property type="evidence" value="ECO:0007669"/>
    <property type="project" value="InterPro"/>
</dbReference>
<evidence type="ECO:0000313" key="3">
    <source>
        <dbReference type="Proteomes" id="UP000254711"/>
    </source>
</evidence>
<gene>
    <name evidence="2" type="ORF">DVT68_03605</name>
</gene>
<dbReference type="NCBIfam" id="NF033788">
    <property type="entry name" value="HTH_metalloreg"/>
    <property type="match status" value="1"/>
</dbReference>
<dbReference type="InterPro" id="IPR036390">
    <property type="entry name" value="WH_DNA-bd_sf"/>
</dbReference>
<dbReference type="SMART" id="SM00418">
    <property type="entry name" value="HTH_ARSR"/>
    <property type="match status" value="1"/>
</dbReference>
<evidence type="ECO:0000259" key="1">
    <source>
        <dbReference type="PROSITE" id="PS50987"/>
    </source>
</evidence>
<accession>A0A370KB82</accession>
<dbReference type="InterPro" id="IPR036388">
    <property type="entry name" value="WH-like_DNA-bd_sf"/>
</dbReference>
<organism evidence="2 3">
    <name type="scientific">Dyella solisilvae</name>
    <dbReference type="NCBI Taxonomy" id="1920168"/>
    <lineage>
        <taxon>Bacteria</taxon>
        <taxon>Pseudomonadati</taxon>
        <taxon>Pseudomonadota</taxon>
        <taxon>Gammaproteobacteria</taxon>
        <taxon>Lysobacterales</taxon>
        <taxon>Rhodanobacteraceae</taxon>
        <taxon>Dyella</taxon>
    </lineage>
</organism>
<keyword evidence="3" id="KW-1185">Reference proteome</keyword>
<dbReference type="PANTHER" id="PTHR38600:SF2">
    <property type="entry name" value="SLL0088 PROTEIN"/>
    <property type="match status" value="1"/>
</dbReference>